<organism evidence="1 2">
    <name type="scientific">Dendroctonus ponderosae</name>
    <name type="common">Mountain pine beetle</name>
    <dbReference type="NCBI Taxonomy" id="77166"/>
    <lineage>
        <taxon>Eukaryota</taxon>
        <taxon>Metazoa</taxon>
        <taxon>Ecdysozoa</taxon>
        <taxon>Arthropoda</taxon>
        <taxon>Hexapoda</taxon>
        <taxon>Insecta</taxon>
        <taxon>Pterygota</taxon>
        <taxon>Neoptera</taxon>
        <taxon>Endopterygota</taxon>
        <taxon>Coleoptera</taxon>
        <taxon>Polyphaga</taxon>
        <taxon>Cucujiformia</taxon>
        <taxon>Curculionidae</taxon>
        <taxon>Scolytinae</taxon>
        <taxon>Dendroctonus</taxon>
    </lineage>
</organism>
<evidence type="ECO:0000313" key="1">
    <source>
        <dbReference type="EnsemblMetazoa" id="XP_019771132.1"/>
    </source>
</evidence>
<dbReference type="EnsemblMetazoa" id="XM_019915573.1">
    <property type="protein sequence ID" value="XP_019771132.1"/>
    <property type="gene ID" value="LOC109545082"/>
</dbReference>
<reference evidence="1" key="2">
    <citation type="submission" date="2024-08" db="UniProtKB">
        <authorList>
            <consortium name="EnsemblMetazoa"/>
        </authorList>
    </citation>
    <scope>IDENTIFICATION</scope>
</reference>
<proteinExistence type="predicted"/>
<reference evidence="2" key="1">
    <citation type="journal article" date="2013" name="Genome Biol.">
        <title>Draft genome of the mountain pine beetle, Dendroctonus ponderosae Hopkins, a major forest pest.</title>
        <authorList>
            <person name="Keeling C.I."/>
            <person name="Yuen M.M."/>
            <person name="Liao N.Y."/>
            <person name="Docking T.R."/>
            <person name="Chan S.K."/>
            <person name="Taylor G.A."/>
            <person name="Palmquist D.L."/>
            <person name="Jackman S.D."/>
            <person name="Nguyen A."/>
            <person name="Li M."/>
            <person name="Henderson H."/>
            <person name="Janes J.K."/>
            <person name="Zhao Y."/>
            <person name="Pandoh P."/>
            <person name="Moore R."/>
            <person name="Sperling F.A."/>
            <person name="Huber D.P."/>
            <person name="Birol I."/>
            <person name="Jones S.J."/>
            <person name="Bohlmann J."/>
        </authorList>
    </citation>
    <scope>NUCLEOTIDE SEQUENCE</scope>
</reference>
<dbReference type="Proteomes" id="UP000019118">
    <property type="component" value="Unassembled WGS sequence"/>
</dbReference>
<dbReference type="AlphaFoldDB" id="A0AAR5QD99"/>
<sequence>MVLVCRNKGLCHFSKAKNWFKYWNLKFWICFALGLVTSLSMSTFANCHIQEKLTMTSEERQTLSHYLTIYNKDYVKRKINRIKKGGTSQEFKDPVCEGFRNFLELDKDDSIQPPNEAGEDYLEKMKQEKPKIAQMFFQNPLDRLTIKGDQILNGKSVYQVDYCDIEADIRRKLMENQKKTFQLPVDWDIPLTSQRCDFRPPLVLSQQAMDKPLVIKHPDNLGENEKINDILQVKTGDSEYNQVIGKLGDFIVNEEMHGKIDHPECGCLQHK</sequence>
<name>A0AAR5QD99_DENPD</name>
<protein>
    <recommendedName>
        <fullName evidence="3">Cathepsin propeptide inhibitor domain-containing protein</fullName>
    </recommendedName>
</protein>
<keyword evidence="2" id="KW-1185">Reference proteome</keyword>
<evidence type="ECO:0008006" key="3">
    <source>
        <dbReference type="Google" id="ProtNLM"/>
    </source>
</evidence>
<evidence type="ECO:0000313" key="2">
    <source>
        <dbReference type="Proteomes" id="UP000019118"/>
    </source>
</evidence>
<accession>A0AAR5QD99</accession>